<reference evidence="3" key="2">
    <citation type="submission" date="2004-02" db="EMBL/GenBank/DDBJ databases">
        <authorList>
            <consortium name="Genoscope"/>
            <consortium name="Whitehead Institute Centre for Genome Research"/>
        </authorList>
    </citation>
    <scope>NUCLEOTIDE SEQUENCE</scope>
</reference>
<dbReference type="OrthoDB" id="5829916at2759"/>
<dbReference type="GO" id="GO:0005737">
    <property type="term" value="C:cytoplasm"/>
    <property type="evidence" value="ECO:0007669"/>
    <property type="project" value="TreeGrafter"/>
</dbReference>
<dbReference type="PANTHER" id="PTHR15191:SF8">
    <property type="entry name" value="PITUITARY TUMOR-TRANSFORMING GENE 1 PROTEIN-INTERACTING PROTEIN-LIKE"/>
    <property type="match status" value="1"/>
</dbReference>
<organism evidence="3">
    <name type="scientific">Tetraodon nigroviridis</name>
    <name type="common">Spotted green pufferfish</name>
    <name type="synonym">Chelonodon nigroviridis</name>
    <dbReference type="NCBI Taxonomy" id="99883"/>
    <lineage>
        <taxon>Eukaryota</taxon>
        <taxon>Metazoa</taxon>
        <taxon>Chordata</taxon>
        <taxon>Craniata</taxon>
        <taxon>Vertebrata</taxon>
        <taxon>Euteleostomi</taxon>
        <taxon>Actinopterygii</taxon>
        <taxon>Neopterygii</taxon>
        <taxon>Teleostei</taxon>
        <taxon>Neoteleostei</taxon>
        <taxon>Acanthomorphata</taxon>
        <taxon>Eupercaria</taxon>
        <taxon>Tetraodontiformes</taxon>
        <taxon>Tetradontoidea</taxon>
        <taxon>Tetraodontidae</taxon>
        <taxon>Tetraodon</taxon>
    </lineage>
</organism>
<feature type="signal peptide" evidence="2">
    <location>
        <begin position="1"/>
        <end position="27"/>
    </location>
</feature>
<sequence>MSCLKAERWALRTAFIIAALLVEPGESQTASPPPPPCSAFQSCDKCLQNARCLWCFSTNNCTDYPVSWLIPPSSLCQLSQARWGMCWINFEALIITLAVLAGIVLLAVTICCCYCCCCCCKKRQARGRVGDPMTMP</sequence>
<feature type="transmembrane region" description="Helical" evidence="1">
    <location>
        <begin position="92"/>
        <end position="117"/>
    </location>
</feature>
<evidence type="ECO:0000256" key="1">
    <source>
        <dbReference type="SAM" id="Phobius"/>
    </source>
</evidence>
<reference evidence="3" key="1">
    <citation type="journal article" date="2004" name="Nature">
        <title>Genome duplication in the teleost fish Tetraodon nigroviridis reveals the early vertebrate proto-karyotype.</title>
        <authorList>
            <person name="Jaillon O."/>
            <person name="Aury J.-M."/>
            <person name="Brunet F."/>
            <person name="Petit J.-L."/>
            <person name="Stange-Thomann N."/>
            <person name="Mauceli E."/>
            <person name="Bouneau L."/>
            <person name="Fischer C."/>
            <person name="Ozouf-Costaz C."/>
            <person name="Bernot A."/>
            <person name="Nicaud S."/>
            <person name="Jaffe D."/>
            <person name="Fisher S."/>
            <person name="Lutfalla G."/>
            <person name="Dossat C."/>
            <person name="Segurens B."/>
            <person name="Dasilva C."/>
            <person name="Salanoubat M."/>
            <person name="Levy M."/>
            <person name="Boudet N."/>
            <person name="Castellano S."/>
            <person name="Anthouard V."/>
            <person name="Jubin C."/>
            <person name="Castelli V."/>
            <person name="Katinka M."/>
            <person name="Vacherie B."/>
            <person name="Biemont C."/>
            <person name="Skalli Z."/>
            <person name="Cattolico L."/>
            <person name="Poulain J."/>
            <person name="De Berardinis V."/>
            <person name="Cruaud C."/>
            <person name="Duprat S."/>
            <person name="Brottier P."/>
            <person name="Coutanceau J.-P."/>
            <person name="Gouzy J."/>
            <person name="Parra G."/>
            <person name="Lardier G."/>
            <person name="Chapple C."/>
            <person name="McKernan K.J."/>
            <person name="McEwan P."/>
            <person name="Bosak S."/>
            <person name="Kellis M."/>
            <person name="Volff J.-N."/>
            <person name="Guigo R."/>
            <person name="Zody M.C."/>
            <person name="Mesirov J."/>
            <person name="Lindblad-Toh K."/>
            <person name="Birren B."/>
            <person name="Nusbaum C."/>
            <person name="Kahn D."/>
            <person name="Robinson-Rechavi M."/>
            <person name="Laudet V."/>
            <person name="Schachter V."/>
            <person name="Quetier F."/>
            <person name="Saurin W."/>
            <person name="Scarpelli C."/>
            <person name="Wincker P."/>
            <person name="Lander E.S."/>
            <person name="Weissenbach J."/>
            <person name="Roest Crollius H."/>
        </authorList>
    </citation>
    <scope>NUCLEOTIDE SEQUENCE [LARGE SCALE GENOMIC DNA]</scope>
</reference>
<dbReference type="PANTHER" id="PTHR15191">
    <property type="entry name" value="PROTEIN CBG20567"/>
    <property type="match status" value="1"/>
</dbReference>
<dbReference type="GO" id="GO:0006606">
    <property type="term" value="P:protein import into nucleus"/>
    <property type="evidence" value="ECO:0007669"/>
    <property type="project" value="TreeGrafter"/>
</dbReference>
<feature type="chain" id="PRO_5004244440" evidence="2">
    <location>
        <begin position="28"/>
        <end position="136"/>
    </location>
</feature>
<keyword evidence="2" id="KW-0732">Signal</keyword>
<keyword evidence="1" id="KW-0812">Transmembrane</keyword>
<accession>Q4TDU0</accession>
<protein>
    <submittedName>
        <fullName evidence="3">(spotted green pufferfish) hypothetical protein</fullName>
    </submittedName>
</protein>
<keyword evidence="1" id="KW-1133">Transmembrane helix</keyword>
<evidence type="ECO:0000256" key="2">
    <source>
        <dbReference type="SAM" id="SignalP"/>
    </source>
</evidence>
<proteinExistence type="predicted"/>
<keyword evidence="1" id="KW-0472">Membrane</keyword>
<name>Q4TDU0_TETNG</name>
<comment type="caution">
    <text evidence="3">The sequence shown here is derived from an EMBL/GenBank/DDBJ whole genome shotgun (WGS) entry which is preliminary data.</text>
</comment>
<dbReference type="EMBL" id="CAAE01006040">
    <property type="protein sequence ID" value="CAF88942.1"/>
    <property type="molecule type" value="Genomic_DNA"/>
</dbReference>
<gene>
    <name evidence="3" type="ORF">GSTENG00002628001</name>
</gene>
<dbReference type="KEGG" id="tng:GSTEN00002628G001"/>
<dbReference type="GO" id="GO:0005634">
    <property type="term" value="C:nucleus"/>
    <property type="evidence" value="ECO:0007669"/>
    <property type="project" value="TreeGrafter"/>
</dbReference>
<evidence type="ECO:0000313" key="3">
    <source>
        <dbReference type="EMBL" id="CAF88942.1"/>
    </source>
</evidence>
<dbReference type="AlphaFoldDB" id="Q4TDU0"/>
<dbReference type="InterPro" id="IPR052304">
    <property type="entry name" value="PTTG1IP"/>
</dbReference>